<dbReference type="AlphaFoldDB" id="A0A1H8J3I3"/>
<feature type="transmembrane region" description="Helical" evidence="1">
    <location>
        <begin position="293"/>
        <end position="311"/>
    </location>
</feature>
<feature type="transmembrane region" description="Helical" evidence="1">
    <location>
        <begin position="332"/>
        <end position="361"/>
    </location>
</feature>
<evidence type="ECO:0000313" key="2">
    <source>
        <dbReference type="EMBL" id="SEN75460.1"/>
    </source>
</evidence>
<dbReference type="RefSeq" id="WP_069463638.1">
    <property type="nucleotide sequence ID" value="NZ_FODD01000009.1"/>
</dbReference>
<keyword evidence="3" id="KW-1185">Reference proteome</keyword>
<accession>A0A1H8J3I3</accession>
<dbReference type="OrthoDB" id="185815at2"/>
<dbReference type="EMBL" id="FODD01000009">
    <property type="protein sequence ID" value="SEN75460.1"/>
    <property type="molecule type" value="Genomic_DNA"/>
</dbReference>
<dbReference type="PANTHER" id="PTHR37305:SF1">
    <property type="entry name" value="MEMBRANE PROTEIN"/>
    <property type="match status" value="1"/>
</dbReference>
<dbReference type="Gene3D" id="2.60.120.200">
    <property type="match status" value="1"/>
</dbReference>
<sequence>MTTSLLRAVRAEWAKLRSVRSTGAALLATVALVVLIGVLTAEGGHSSYGGPTRLDGFTFVHRPATGDVTVTAEVTSQADTAPWAKAGLMLKSGTGSGSPSVSLMLTPGHGVRMQAARGTEEFTGSGGAAAPYWLRLTRSGGRVTGAESADGRTWHTVGSVPDTGLPATAEAGTFVASPPFARSHWAGPGKVVGSAQATTGRAVFDHLTASGPSGATAGGAEAGVPGGAGAWQLTDVEQPPGPAGMPARTAGPGTLHEAGTAFTVTGSGDVGTPGVGGIGQDGDSDTVASTLSGVQIGLFAVIALGVLAMTSEYRTRTIRTTFTVSPHRGRVLAAKALVVAAGVFAAGLVACAASFLIAQPIQRGNGYGPPIFPRHSLTDPVVLRAVAGTAAFLALVALLSLAVGVIVRRTAAAVILLFTVLVVIPLVAQVTSVGAGLWVGRATPIAGAAIRQTQPLFENAIGPWPGFAVLAAYTAVALGAAFWLQRRRDA</sequence>
<keyword evidence="1" id="KW-0812">Transmembrane</keyword>
<proteinExistence type="predicted"/>
<keyword evidence="1" id="KW-1133">Transmembrane helix</keyword>
<feature type="transmembrane region" description="Helical" evidence="1">
    <location>
        <begin position="464"/>
        <end position="484"/>
    </location>
</feature>
<dbReference type="STRING" id="310780.SAMN05216267_1009159"/>
<evidence type="ECO:0000313" key="3">
    <source>
        <dbReference type="Proteomes" id="UP000181951"/>
    </source>
</evidence>
<gene>
    <name evidence="2" type="ORF">SAMN05216267_1009159</name>
</gene>
<dbReference type="PANTHER" id="PTHR37305">
    <property type="entry name" value="INTEGRAL MEMBRANE PROTEIN-RELATED"/>
    <property type="match status" value="1"/>
</dbReference>
<evidence type="ECO:0000256" key="1">
    <source>
        <dbReference type="SAM" id="Phobius"/>
    </source>
</evidence>
<protein>
    <submittedName>
        <fullName evidence="2">ABC-type transport system involved in multi-copper enzyme maturation, permease component</fullName>
    </submittedName>
</protein>
<keyword evidence="1" id="KW-0472">Membrane</keyword>
<feature type="transmembrane region" description="Helical" evidence="1">
    <location>
        <begin position="381"/>
        <end position="407"/>
    </location>
</feature>
<dbReference type="Proteomes" id="UP000181951">
    <property type="component" value="Unassembled WGS sequence"/>
</dbReference>
<name>A0A1H8J3I3_9ACTN</name>
<feature type="transmembrane region" description="Helical" evidence="1">
    <location>
        <begin position="414"/>
        <end position="439"/>
    </location>
</feature>
<organism evidence="2 3">
    <name type="scientific">Actinacidiphila rubida</name>
    <dbReference type="NCBI Taxonomy" id="310780"/>
    <lineage>
        <taxon>Bacteria</taxon>
        <taxon>Bacillati</taxon>
        <taxon>Actinomycetota</taxon>
        <taxon>Actinomycetes</taxon>
        <taxon>Kitasatosporales</taxon>
        <taxon>Streptomycetaceae</taxon>
        <taxon>Actinacidiphila</taxon>
    </lineage>
</organism>
<reference evidence="2 3" key="1">
    <citation type="submission" date="2016-10" db="EMBL/GenBank/DDBJ databases">
        <authorList>
            <person name="de Groot N.N."/>
        </authorList>
    </citation>
    <scope>NUCLEOTIDE SEQUENCE [LARGE SCALE GENOMIC DNA]</scope>
    <source>
        <strain evidence="2 3">CGMCC 4.2026</strain>
    </source>
</reference>